<organism evidence="2">
    <name type="scientific">marine metagenome</name>
    <dbReference type="NCBI Taxonomy" id="408172"/>
    <lineage>
        <taxon>unclassified sequences</taxon>
        <taxon>metagenomes</taxon>
        <taxon>ecological metagenomes</taxon>
    </lineage>
</organism>
<dbReference type="AlphaFoldDB" id="A0A381R0T4"/>
<sequence>VVGDPEGPVAGRRPTLVVVAAVTVGFVVAVAYMVGRRAGRLRSTVVEVRRF</sequence>
<dbReference type="EMBL" id="UINC01001543">
    <property type="protein sequence ID" value="SUZ83273.1"/>
    <property type="molecule type" value="Genomic_DNA"/>
</dbReference>
<evidence type="ECO:0000313" key="2">
    <source>
        <dbReference type="EMBL" id="SUZ83273.1"/>
    </source>
</evidence>
<keyword evidence="1" id="KW-0812">Transmembrane</keyword>
<name>A0A381R0T4_9ZZZZ</name>
<feature type="non-terminal residue" evidence="2">
    <location>
        <position position="1"/>
    </location>
</feature>
<reference evidence="2" key="1">
    <citation type="submission" date="2018-05" db="EMBL/GenBank/DDBJ databases">
        <authorList>
            <person name="Lanie J.A."/>
            <person name="Ng W.-L."/>
            <person name="Kazmierczak K.M."/>
            <person name="Andrzejewski T.M."/>
            <person name="Davidsen T.M."/>
            <person name="Wayne K.J."/>
            <person name="Tettelin H."/>
            <person name="Glass J.I."/>
            <person name="Rusch D."/>
            <person name="Podicherti R."/>
            <person name="Tsui H.-C.T."/>
            <person name="Winkler M.E."/>
        </authorList>
    </citation>
    <scope>NUCLEOTIDE SEQUENCE</scope>
</reference>
<protein>
    <submittedName>
        <fullName evidence="2">Uncharacterized protein</fullName>
    </submittedName>
</protein>
<keyword evidence="1" id="KW-1133">Transmembrane helix</keyword>
<proteinExistence type="predicted"/>
<gene>
    <name evidence="2" type="ORF">METZ01_LOCUS36127</name>
</gene>
<feature type="transmembrane region" description="Helical" evidence="1">
    <location>
        <begin position="15"/>
        <end position="34"/>
    </location>
</feature>
<accession>A0A381R0T4</accession>
<evidence type="ECO:0000256" key="1">
    <source>
        <dbReference type="SAM" id="Phobius"/>
    </source>
</evidence>
<keyword evidence="1" id="KW-0472">Membrane</keyword>